<dbReference type="OrthoDB" id="2162627at2759"/>
<proteinExistence type="predicted"/>
<evidence type="ECO:0000313" key="1">
    <source>
        <dbReference type="EMBL" id="ORX61124.1"/>
    </source>
</evidence>
<organism evidence="1 2">
    <name type="scientific">Piromyces finnis</name>
    <dbReference type="NCBI Taxonomy" id="1754191"/>
    <lineage>
        <taxon>Eukaryota</taxon>
        <taxon>Fungi</taxon>
        <taxon>Fungi incertae sedis</taxon>
        <taxon>Chytridiomycota</taxon>
        <taxon>Chytridiomycota incertae sedis</taxon>
        <taxon>Neocallimastigomycetes</taxon>
        <taxon>Neocallimastigales</taxon>
        <taxon>Neocallimastigaceae</taxon>
        <taxon>Piromyces</taxon>
    </lineage>
</organism>
<comment type="caution">
    <text evidence="1">The sequence shown here is derived from an EMBL/GenBank/DDBJ whole genome shotgun (WGS) entry which is preliminary data.</text>
</comment>
<protein>
    <submittedName>
        <fullName evidence="1">Uncharacterized protein</fullName>
    </submittedName>
</protein>
<reference evidence="1 2" key="1">
    <citation type="submission" date="2016-08" db="EMBL/GenBank/DDBJ databases">
        <title>Genomes of anaerobic fungi encode conserved fungal cellulosomes for biomass hydrolysis.</title>
        <authorList>
            <consortium name="DOE Joint Genome Institute"/>
            <person name="Haitjema C.H."/>
            <person name="Gilmore S.P."/>
            <person name="Henske J.K."/>
            <person name="Solomon K.V."/>
            <person name="De Groot R."/>
            <person name="Kuo A."/>
            <person name="Mondo S.J."/>
            <person name="Salamov A.A."/>
            <person name="Labutti K."/>
            <person name="Zhao Z."/>
            <person name="Chiniquy J."/>
            <person name="Barry K."/>
            <person name="Brewer H.M."/>
            <person name="Purvine S.O."/>
            <person name="Wright A.T."/>
            <person name="Boxma B."/>
            <person name="Van Alen T."/>
            <person name="Hackstein J.H."/>
            <person name="Baker S.E."/>
            <person name="Grigoriev I.V."/>
            <person name="O'Malley M.A."/>
        </authorList>
    </citation>
    <scope>NUCLEOTIDE SEQUENCE [LARGE SCALE GENOMIC DNA]</scope>
    <source>
        <strain evidence="2">finn</strain>
    </source>
</reference>
<accession>A0A1Y1VNZ8</accession>
<gene>
    <name evidence="1" type="ORF">BCR36DRAFT_408100</name>
</gene>
<dbReference type="AlphaFoldDB" id="A0A1Y1VNZ8"/>
<dbReference type="Proteomes" id="UP000193719">
    <property type="component" value="Unassembled WGS sequence"/>
</dbReference>
<evidence type="ECO:0000313" key="2">
    <source>
        <dbReference type="Proteomes" id="UP000193719"/>
    </source>
</evidence>
<reference evidence="1 2" key="2">
    <citation type="submission" date="2016-08" db="EMBL/GenBank/DDBJ databases">
        <title>Pervasive Adenine N6-methylation of Active Genes in Fungi.</title>
        <authorList>
            <consortium name="DOE Joint Genome Institute"/>
            <person name="Mondo S.J."/>
            <person name="Dannebaum R.O."/>
            <person name="Kuo R.C."/>
            <person name="Labutti K."/>
            <person name="Haridas S."/>
            <person name="Kuo A."/>
            <person name="Salamov A."/>
            <person name="Ahrendt S.R."/>
            <person name="Lipzen A."/>
            <person name="Sullivan W."/>
            <person name="Andreopoulos W.B."/>
            <person name="Clum A."/>
            <person name="Lindquist E."/>
            <person name="Daum C."/>
            <person name="Ramamoorthy G.K."/>
            <person name="Gryganskyi A."/>
            <person name="Culley D."/>
            <person name="Magnuson J.K."/>
            <person name="James T.Y."/>
            <person name="O'Malley M.A."/>
            <person name="Stajich J.E."/>
            <person name="Spatafora J.W."/>
            <person name="Visel A."/>
            <person name="Grigoriev I.V."/>
        </authorList>
    </citation>
    <scope>NUCLEOTIDE SEQUENCE [LARGE SCALE GENOMIC DNA]</scope>
    <source>
        <strain evidence="2">finn</strain>
    </source>
</reference>
<name>A0A1Y1VNZ8_9FUNG</name>
<sequence>MNSNILKTYENKENIRKYHRINITQSELQELIEKTKLKQVNNKKENAEKKKNLNIKKKNENNKTKLTEKKNNTNLLNQKIITKKMKPKNLKYSILTEKPLVLLRNTNIKFNNKKESEKNQAYNENSQINIDNNLINKYVKKGNFSMKYSTNRLKNDKDSSFEIYPNSINENNLSPIKPTNQINILGKTKIIESKIIPLEINNKLPLTSNSKNNNIFNEVEKEFNYGKMHINTKCEVFTNNKTVDSFEPRNNNFDKNIFQCVTNNGVKNNDEIKTFIINSEVEDPFLIIPSNSSSRWIDFQPILSKEEEELSITEEDDEILI</sequence>
<dbReference type="EMBL" id="MCFH01000001">
    <property type="protein sequence ID" value="ORX61124.1"/>
    <property type="molecule type" value="Genomic_DNA"/>
</dbReference>
<keyword evidence="2" id="KW-1185">Reference proteome</keyword>